<dbReference type="RefSeq" id="WP_131515836.1">
    <property type="nucleotide sequence ID" value="NZ_SJKD01000005.1"/>
</dbReference>
<dbReference type="SMART" id="SM00895">
    <property type="entry name" value="FCD"/>
    <property type="match status" value="1"/>
</dbReference>
<dbReference type="Proteomes" id="UP000293342">
    <property type="component" value="Unassembled WGS sequence"/>
</dbReference>
<comment type="caution">
    <text evidence="6">The sequence shown here is derived from an EMBL/GenBank/DDBJ whole genome shotgun (WGS) entry which is preliminary data.</text>
</comment>
<dbReference type="GO" id="GO:0003677">
    <property type="term" value="F:DNA binding"/>
    <property type="evidence" value="ECO:0007669"/>
    <property type="project" value="UniProtKB-KW"/>
</dbReference>
<keyword evidence="2" id="KW-0238">DNA-binding</keyword>
<gene>
    <name evidence="6" type="ORF">E0H75_23785</name>
</gene>
<dbReference type="CDD" id="cd07377">
    <property type="entry name" value="WHTH_GntR"/>
    <property type="match status" value="1"/>
</dbReference>
<evidence type="ECO:0000256" key="4">
    <source>
        <dbReference type="SAM" id="MobiDB-lite"/>
    </source>
</evidence>
<dbReference type="AlphaFoldDB" id="A0A4V6N4I0"/>
<dbReference type="PRINTS" id="PR00035">
    <property type="entry name" value="HTHGNTR"/>
</dbReference>
<dbReference type="SUPFAM" id="SSF48008">
    <property type="entry name" value="GntR ligand-binding domain-like"/>
    <property type="match status" value="1"/>
</dbReference>
<dbReference type="Gene3D" id="1.20.120.530">
    <property type="entry name" value="GntR ligand-binding domain-like"/>
    <property type="match status" value="1"/>
</dbReference>
<protein>
    <submittedName>
        <fullName evidence="6">GntR family transcriptional regulator</fullName>
    </submittedName>
</protein>
<dbReference type="InterPro" id="IPR036388">
    <property type="entry name" value="WH-like_DNA-bd_sf"/>
</dbReference>
<evidence type="ECO:0000313" key="7">
    <source>
        <dbReference type="Proteomes" id="UP000293342"/>
    </source>
</evidence>
<accession>A0A4V6N4I0</accession>
<dbReference type="InterPro" id="IPR000524">
    <property type="entry name" value="Tscrpt_reg_HTH_GntR"/>
</dbReference>
<dbReference type="PANTHER" id="PTHR43537">
    <property type="entry name" value="TRANSCRIPTIONAL REGULATOR, GNTR FAMILY"/>
    <property type="match status" value="1"/>
</dbReference>
<keyword evidence="7" id="KW-1185">Reference proteome</keyword>
<feature type="region of interest" description="Disordered" evidence="4">
    <location>
        <begin position="1"/>
        <end position="20"/>
    </location>
</feature>
<evidence type="ECO:0000256" key="1">
    <source>
        <dbReference type="ARBA" id="ARBA00023015"/>
    </source>
</evidence>
<dbReference type="OrthoDB" id="3267569at2"/>
<dbReference type="GO" id="GO:0003700">
    <property type="term" value="F:DNA-binding transcription factor activity"/>
    <property type="evidence" value="ECO:0007669"/>
    <property type="project" value="InterPro"/>
</dbReference>
<dbReference type="InterPro" id="IPR008920">
    <property type="entry name" value="TF_FadR/GntR_C"/>
</dbReference>
<dbReference type="PROSITE" id="PS50949">
    <property type="entry name" value="HTH_GNTR"/>
    <property type="match status" value="1"/>
</dbReference>
<organism evidence="6 7">
    <name type="scientific">Kribbella capetownensis</name>
    <dbReference type="NCBI Taxonomy" id="1572659"/>
    <lineage>
        <taxon>Bacteria</taxon>
        <taxon>Bacillati</taxon>
        <taxon>Actinomycetota</taxon>
        <taxon>Actinomycetes</taxon>
        <taxon>Propionibacteriales</taxon>
        <taxon>Kribbellaceae</taxon>
        <taxon>Kribbella</taxon>
    </lineage>
</organism>
<dbReference type="EMBL" id="SJKD01000005">
    <property type="protein sequence ID" value="TCC47772.1"/>
    <property type="molecule type" value="Genomic_DNA"/>
</dbReference>
<dbReference type="SUPFAM" id="SSF46785">
    <property type="entry name" value="Winged helix' DNA-binding domain"/>
    <property type="match status" value="1"/>
</dbReference>
<reference evidence="6 7" key="1">
    <citation type="submission" date="2019-02" db="EMBL/GenBank/DDBJ databases">
        <title>Kribbella capetownensis sp. nov. and Kribbella speibonae sp. nov., isolated from soil.</title>
        <authorList>
            <person name="Curtis S.M."/>
            <person name="Norton I."/>
            <person name="Everest G.J."/>
            <person name="Meyers P.R."/>
        </authorList>
    </citation>
    <scope>NUCLEOTIDE SEQUENCE [LARGE SCALE GENOMIC DNA]</scope>
    <source>
        <strain evidence="6 7">YM53</strain>
    </source>
</reference>
<dbReference type="Pfam" id="PF07729">
    <property type="entry name" value="FCD"/>
    <property type="match status" value="1"/>
</dbReference>
<evidence type="ECO:0000259" key="5">
    <source>
        <dbReference type="PROSITE" id="PS50949"/>
    </source>
</evidence>
<evidence type="ECO:0000313" key="6">
    <source>
        <dbReference type="EMBL" id="TCC47772.1"/>
    </source>
</evidence>
<evidence type="ECO:0000256" key="2">
    <source>
        <dbReference type="ARBA" id="ARBA00023125"/>
    </source>
</evidence>
<feature type="domain" description="HTH gntR-type" evidence="5">
    <location>
        <begin position="20"/>
        <end position="87"/>
    </location>
</feature>
<sequence>MVERRARGTRRVQLSRMRDSSTRSQVYSQLRSEIITLTMKPGQVLSESELAEVYGVSRTPVREALIRLADESLVEVVPQLGTYVSRISVREVREAQFIRETLERASLPLAIKRITPVDEAQLRLLLATQADAGERGDLIEWFSTDEQLHRALLEIAGHPKTWSVVSSIKAHLDRVRMLSLPEPEILSSMHGQHATLVDHVVANRTQQADKLLTQHLRGVLGVLEPLEKQHPDYFQLDEEHDVRSPRPAGRAR</sequence>
<dbReference type="PANTHER" id="PTHR43537:SF45">
    <property type="entry name" value="GNTR FAMILY REGULATORY PROTEIN"/>
    <property type="match status" value="1"/>
</dbReference>
<dbReference type="InterPro" id="IPR036390">
    <property type="entry name" value="WH_DNA-bd_sf"/>
</dbReference>
<evidence type="ECO:0000256" key="3">
    <source>
        <dbReference type="ARBA" id="ARBA00023163"/>
    </source>
</evidence>
<keyword evidence="3" id="KW-0804">Transcription</keyword>
<feature type="region of interest" description="Disordered" evidence="4">
    <location>
        <begin position="233"/>
        <end position="252"/>
    </location>
</feature>
<dbReference type="InterPro" id="IPR011711">
    <property type="entry name" value="GntR_C"/>
</dbReference>
<dbReference type="SMART" id="SM00345">
    <property type="entry name" value="HTH_GNTR"/>
    <property type="match status" value="1"/>
</dbReference>
<dbReference type="Pfam" id="PF00392">
    <property type="entry name" value="GntR"/>
    <property type="match status" value="1"/>
</dbReference>
<dbReference type="Gene3D" id="1.10.10.10">
    <property type="entry name" value="Winged helix-like DNA-binding domain superfamily/Winged helix DNA-binding domain"/>
    <property type="match status" value="1"/>
</dbReference>
<name>A0A4V6N4I0_9ACTN</name>
<proteinExistence type="predicted"/>
<keyword evidence="1" id="KW-0805">Transcription regulation</keyword>